<accession>A0ABP9EV75</accession>
<dbReference type="Proteomes" id="UP001501521">
    <property type="component" value="Unassembled WGS sequence"/>
</dbReference>
<evidence type="ECO:0008006" key="11">
    <source>
        <dbReference type="Google" id="ProtNLM"/>
    </source>
</evidence>
<organism evidence="9 10">
    <name type="scientific">Tessaracoccus lubricantis</name>
    <dbReference type="NCBI Taxonomy" id="545543"/>
    <lineage>
        <taxon>Bacteria</taxon>
        <taxon>Bacillati</taxon>
        <taxon>Actinomycetota</taxon>
        <taxon>Actinomycetes</taxon>
        <taxon>Propionibacteriales</taxon>
        <taxon>Propionibacteriaceae</taxon>
        <taxon>Tessaracoccus</taxon>
    </lineage>
</organism>
<dbReference type="InterPro" id="IPR011606">
    <property type="entry name" value="Brnchd-chn_aa_trnsp_permease"/>
</dbReference>
<evidence type="ECO:0000256" key="5">
    <source>
        <dbReference type="ARBA" id="ARBA00022692"/>
    </source>
</evidence>
<keyword evidence="5 8" id="KW-0812">Transmembrane</keyword>
<evidence type="ECO:0000313" key="10">
    <source>
        <dbReference type="Proteomes" id="UP001501521"/>
    </source>
</evidence>
<keyword evidence="10" id="KW-1185">Reference proteome</keyword>
<evidence type="ECO:0000256" key="7">
    <source>
        <dbReference type="ARBA" id="ARBA00023136"/>
    </source>
</evidence>
<dbReference type="Pfam" id="PF03591">
    <property type="entry name" value="AzlC"/>
    <property type="match status" value="1"/>
</dbReference>
<keyword evidence="3" id="KW-0813">Transport</keyword>
<dbReference type="EMBL" id="BAABLV010000001">
    <property type="protein sequence ID" value="GAA4888108.1"/>
    <property type="molecule type" value="Genomic_DNA"/>
</dbReference>
<evidence type="ECO:0000313" key="9">
    <source>
        <dbReference type="EMBL" id="GAA4888108.1"/>
    </source>
</evidence>
<proteinExistence type="inferred from homology"/>
<name>A0ABP9EV75_9ACTN</name>
<comment type="subcellular location">
    <subcellularLocation>
        <location evidence="1">Cell membrane</location>
        <topology evidence="1">Multi-pass membrane protein</topology>
    </subcellularLocation>
</comment>
<feature type="transmembrane region" description="Helical" evidence="8">
    <location>
        <begin position="20"/>
        <end position="46"/>
    </location>
</feature>
<dbReference type="PANTHER" id="PTHR34979">
    <property type="entry name" value="INNER MEMBRANE PROTEIN YGAZ"/>
    <property type="match status" value="1"/>
</dbReference>
<evidence type="ECO:0000256" key="4">
    <source>
        <dbReference type="ARBA" id="ARBA00022475"/>
    </source>
</evidence>
<keyword evidence="4" id="KW-1003">Cell membrane</keyword>
<feature type="transmembrane region" description="Helical" evidence="8">
    <location>
        <begin position="180"/>
        <end position="213"/>
    </location>
</feature>
<feature type="transmembrane region" description="Helical" evidence="8">
    <location>
        <begin position="125"/>
        <end position="144"/>
    </location>
</feature>
<sequence length="225" mass="22899">MKWLSPAQKRGLSVGLATGLYGISFGALAVVAGLSVWQACALSLLMFTGGSQFAFIGVLGGGGSLGAATTAASLVGVRNAIYGVTANAMLRPHGWRKVAAAQVTIDESIAVASGTEDGDEERRGFWAAGLAVFVLWNLFTLVGALAGNALGDPKAWGLDGAAVAAFLGLLWPRLKGRDPIVIAVLAAVVTVVVAPVVPAGIPIILAAVVAIGLTVWQTRKARQAQ</sequence>
<keyword evidence="7 8" id="KW-0472">Membrane</keyword>
<evidence type="ECO:0000256" key="2">
    <source>
        <dbReference type="ARBA" id="ARBA00010735"/>
    </source>
</evidence>
<reference evidence="10" key="1">
    <citation type="journal article" date="2019" name="Int. J. Syst. Evol. Microbiol.">
        <title>The Global Catalogue of Microorganisms (GCM) 10K type strain sequencing project: providing services to taxonomists for standard genome sequencing and annotation.</title>
        <authorList>
            <consortium name="The Broad Institute Genomics Platform"/>
            <consortium name="The Broad Institute Genome Sequencing Center for Infectious Disease"/>
            <person name="Wu L."/>
            <person name="Ma J."/>
        </authorList>
    </citation>
    <scope>NUCLEOTIDE SEQUENCE [LARGE SCALE GENOMIC DNA]</scope>
    <source>
        <strain evidence="10">JCM 19125</strain>
    </source>
</reference>
<evidence type="ECO:0000256" key="8">
    <source>
        <dbReference type="SAM" id="Phobius"/>
    </source>
</evidence>
<protein>
    <recommendedName>
        <fullName evidence="11">Branched-chain amino acid ABC transporter permease</fullName>
    </recommendedName>
</protein>
<gene>
    <name evidence="9" type="ORF">GCM10025789_00400</name>
</gene>
<evidence type="ECO:0000256" key="3">
    <source>
        <dbReference type="ARBA" id="ARBA00022448"/>
    </source>
</evidence>
<feature type="transmembrane region" description="Helical" evidence="8">
    <location>
        <begin position="53"/>
        <end position="75"/>
    </location>
</feature>
<evidence type="ECO:0000256" key="1">
    <source>
        <dbReference type="ARBA" id="ARBA00004651"/>
    </source>
</evidence>
<comment type="caution">
    <text evidence="9">The sequence shown here is derived from an EMBL/GenBank/DDBJ whole genome shotgun (WGS) entry which is preliminary data.</text>
</comment>
<keyword evidence="6 8" id="KW-1133">Transmembrane helix</keyword>
<comment type="similarity">
    <text evidence="2">Belongs to the AzlC family.</text>
</comment>
<dbReference type="RefSeq" id="WP_345577212.1">
    <property type="nucleotide sequence ID" value="NZ_BAABLV010000001.1"/>
</dbReference>
<dbReference type="PANTHER" id="PTHR34979:SF1">
    <property type="entry name" value="INNER MEMBRANE PROTEIN YGAZ"/>
    <property type="match status" value="1"/>
</dbReference>
<evidence type="ECO:0000256" key="6">
    <source>
        <dbReference type="ARBA" id="ARBA00022989"/>
    </source>
</evidence>